<sequence>MSLIQKEMIYRFNSEQNVIEWMREKTHEVICHRYRAAHLAKDMDVTTPQMSRFLNGKKVNQDFIIKWFNYFT</sequence>
<reference evidence="1" key="1">
    <citation type="submission" date="2020-04" db="EMBL/GenBank/DDBJ databases">
        <authorList>
            <person name="Chiriac C."/>
            <person name="Salcher M."/>
            <person name="Ghai R."/>
            <person name="Kavagutti S V."/>
        </authorList>
    </citation>
    <scope>NUCLEOTIDE SEQUENCE</scope>
</reference>
<gene>
    <name evidence="1" type="ORF">UFOVP633_6</name>
</gene>
<name>A0A6J5N3M6_9CAUD</name>
<evidence type="ECO:0000313" key="1">
    <source>
        <dbReference type="EMBL" id="CAB4154106.1"/>
    </source>
</evidence>
<dbReference type="EMBL" id="LR796610">
    <property type="protein sequence ID" value="CAB4154106.1"/>
    <property type="molecule type" value="Genomic_DNA"/>
</dbReference>
<accession>A0A6J5N3M6</accession>
<proteinExistence type="predicted"/>
<protein>
    <submittedName>
        <fullName evidence="1">Uncharacterized protein</fullName>
    </submittedName>
</protein>
<organism evidence="1">
    <name type="scientific">uncultured Caudovirales phage</name>
    <dbReference type="NCBI Taxonomy" id="2100421"/>
    <lineage>
        <taxon>Viruses</taxon>
        <taxon>Duplodnaviria</taxon>
        <taxon>Heunggongvirae</taxon>
        <taxon>Uroviricota</taxon>
        <taxon>Caudoviricetes</taxon>
        <taxon>Peduoviridae</taxon>
        <taxon>Maltschvirus</taxon>
        <taxon>Maltschvirus maltsch</taxon>
    </lineage>
</organism>